<comment type="similarity">
    <text evidence="7">Belongs to the binding-protein-dependent transport system permease family.</text>
</comment>
<evidence type="ECO:0000256" key="7">
    <source>
        <dbReference type="RuleBase" id="RU363032"/>
    </source>
</evidence>
<dbReference type="Gene3D" id="1.10.3720.10">
    <property type="entry name" value="MetI-like"/>
    <property type="match status" value="1"/>
</dbReference>
<organism evidence="9 10">
    <name type="scientific">Pseudonocardia ailaonensis</name>
    <dbReference type="NCBI Taxonomy" id="367279"/>
    <lineage>
        <taxon>Bacteria</taxon>
        <taxon>Bacillati</taxon>
        <taxon>Actinomycetota</taxon>
        <taxon>Actinomycetes</taxon>
        <taxon>Pseudonocardiales</taxon>
        <taxon>Pseudonocardiaceae</taxon>
        <taxon>Pseudonocardia</taxon>
    </lineage>
</organism>
<dbReference type="PANTHER" id="PTHR43163">
    <property type="entry name" value="DIPEPTIDE TRANSPORT SYSTEM PERMEASE PROTEIN DPPB-RELATED"/>
    <property type="match status" value="1"/>
</dbReference>
<evidence type="ECO:0000313" key="10">
    <source>
        <dbReference type="Proteomes" id="UP001500449"/>
    </source>
</evidence>
<dbReference type="InterPro" id="IPR045621">
    <property type="entry name" value="BPD_transp_1_N"/>
</dbReference>
<evidence type="ECO:0000256" key="4">
    <source>
        <dbReference type="ARBA" id="ARBA00022692"/>
    </source>
</evidence>
<gene>
    <name evidence="9" type="ORF">GCM10009836_03700</name>
</gene>
<sequence length="314" mass="32107">MPSTLVRRLLALPPLLLLASVLVFLLPRMAGVDTTREIVRARTDGIEPDPVVAARVAAELGLDRPLPVQYLHWIGGVLTGDLGTSYSTRTPVAAQLAAAIAVSTLLTALALVLAAAVGIPAGVWAARRPGGPLDRAVTGLSVLGVAVPEFILAPLLVLAFAIAVPLLPATGWGSVAQLVLPVVTLASFPAALAAQLTRAETIDALGRPHVAVARSKGLPESRVLWRHGARLALTSVVSLSGMFFAGLLGGSVIVEVVFAVPGLGRLLYDAVISQDLPMLQAGLLAVVAVAALASIAAELLALSLDPVARAGVEA</sequence>
<dbReference type="CDD" id="cd06261">
    <property type="entry name" value="TM_PBP2"/>
    <property type="match status" value="1"/>
</dbReference>
<evidence type="ECO:0000256" key="1">
    <source>
        <dbReference type="ARBA" id="ARBA00004651"/>
    </source>
</evidence>
<proteinExistence type="inferred from homology"/>
<keyword evidence="3" id="KW-1003">Cell membrane</keyword>
<dbReference type="InterPro" id="IPR035906">
    <property type="entry name" value="MetI-like_sf"/>
</dbReference>
<dbReference type="RefSeq" id="WP_344411736.1">
    <property type="nucleotide sequence ID" value="NZ_BAAAQK010000001.1"/>
</dbReference>
<name>A0ABN2MJV3_9PSEU</name>
<protein>
    <submittedName>
        <fullName evidence="9">ABC transporter permease</fullName>
    </submittedName>
</protein>
<feature type="domain" description="ABC transmembrane type-1" evidence="8">
    <location>
        <begin position="100"/>
        <end position="301"/>
    </location>
</feature>
<accession>A0ABN2MJV3</accession>
<evidence type="ECO:0000313" key="9">
    <source>
        <dbReference type="EMBL" id="GAA1829143.1"/>
    </source>
</evidence>
<comment type="caution">
    <text evidence="9">The sequence shown here is derived from an EMBL/GenBank/DDBJ whole genome shotgun (WGS) entry which is preliminary data.</text>
</comment>
<comment type="subcellular location">
    <subcellularLocation>
        <location evidence="1 7">Cell membrane</location>
        <topology evidence="1 7">Multi-pass membrane protein</topology>
    </subcellularLocation>
</comment>
<keyword evidence="10" id="KW-1185">Reference proteome</keyword>
<evidence type="ECO:0000256" key="3">
    <source>
        <dbReference type="ARBA" id="ARBA00022475"/>
    </source>
</evidence>
<dbReference type="Pfam" id="PF00528">
    <property type="entry name" value="BPD_transp_1"/>
    <property type="match status" value="1"/>
</dbReference>
<feature type="transmembrane region" description="Helical" evidence="7">
    <location>
        <begin position="231"/>
        <end position="258"/>
    </location>
</feature>
<dbReference type="PROSITE" id="PS50928">
    <property type="entry name" value="ABC_TM1"/>
    <property type="match status" value="1"/>
</dbReference>
<keyword evidence="6 7" id="KW-0472">Membrane</keyword>
<feature type="transmembrane region" description="Helical" evidence="7">
    <location>
        <begin position="92"/>
        <end position="125"/>
    </location>
</feature>
<keyword evidence="2 7" id="KW-0813">Transport</keyword>
<dbReference type="PANTHER" id="PTHR43163:SF6">
    <property type="entry name" value="DIPEPTIDE TRANSPORT SYSTEM PERMEASE PROTEIN DPPB-RELATED"/>
    <property type="match status" value="1"/>
</dbReference>
<dbReference type="Pfam" id="PF19300">
    <property type="entry name" value="BPD_transp_1_N"/>
    <property type="match status" value="1"/>
</dbReference>
<feature type="transmembrane region" description="Helical" evidence="7">
    <location>
        <begin position="137"/>
        <end position="163"/>
    </location>
</feature>
<evidence type="ECO:0000256" key="6">
    <source>
        <dbReference type="ARBA" id="ARBA00023136"/>
    </source>
</evidence>
<feature type="transmembrane region" description="Helical" evidence="7">
    <location>
        <begin position="278"/>
        <end position="301"/>
    </location>
</feature>
<keyword evidence="4 7" id="KW-0812">Transmembrane</keyword>
<dbReference type="SUPFAM" id="SSF161098">
    <property type="entry name" value="MetI-like"/>
    <property type="match status" value="1"/>
</dbReference>
<keyword evidence="5 7" id="KW-1133">Transmembrane helix</keyword>
<evidence type="ECO:0000256" key="5">
    <source>
        <dbReference type="ARBA" id="ARBA00022989"/>
    </source>
</evidence>
<evidence type="ECO:0000256" key="2">
    <source>
        <dbReference type="ARBA" id="ARBA00022448"/>
    </source>
</evidence>
<dbReference type="EMBL" id="BAAAQK010000001">
    <property type="protein sequence ID" value="GAA1829143.1"/>
    <property type="molecule type" value="Genomic_DNA"/>
</dbReference>
<feature type="transmembrane region" description="Helical" evidence="7">
    <location>
        <begin position="175"/>
        <end position="194"/>
    </location>
</feature>
<dbReference type="Proteomes" id="UP001500449">
    <property type="component" value="Unassembled WGS sequence"/>
</dbReference>
<reference evidence="9 10" key="1">
    <citation type="journal article" date="2019" name="Int. J. Syst. Evol. Microbiol.">
        <title>The Global Catalogue of Microorganisms (GCM) 10K type strain sequencing project: providing services to taxonomists for standard genome sequencing and annotation.</title>
        <authorList>
            <consortium name="The Broad Institute Genomics Platform"/>
            <consortium name="The Broad Institute Genome Sequencing Center for Infectious Disease"/>
            <person name="Wu L."/>
            <person name="Ma J."/>
        </authorList>
    </citation>
    <scope>NUCLEOTIDE SEQUENCE [LARGE SCALE GENOMIC DNA]</scope>
    <source>
        <strain evidence="9 10">JCM 16009</strain>
    </source>
</reference>
<dbReference type="InterPro" id="IPR000515">
    <property type="entry name" value="MetI-like"/>
</dbReference>
<evidence type="ECO:0000259" key="8">
    <source>
        <dbReference type="PROSITE" id="PS50928"/>
    </source>
</evidence>